<gene>
    <name evidence="1" type="ORF">BP01DRAFT_355479</name>
</gene>
<organism evidence="1 2">
    <name type="scientific">Aspergillus saccharolyticus JOP 1030-1</name>
    <dbReference type="NCBI Taxonomy" id="1450539"/>
    <lineage>
        <taxon>Eukaryota</taxon>
        <taxon>Fungi</taxon>
        <taxon>Dikarya</taxon>
        <taxon>Ascomycota</taxon>
        <taxon>Pezizomycotina</taxon>
        <taxon>Eurotiomycetes</taxon>
        <taxon>Eurotiomycetidae</taxon>
        <taxon>Eurotiales</taxon>
        <taxon>Aspergillaceae</taxon>
        <taxon>Aspergillus</taxon>
        <taxon>Aspergillus subgen. Circumdati</taxon>
    </lineage>
</organism>
<proteinExistence type="predicted"/>
<sequence length="92" mass="10283">MIPPINNRGDNARVLMAEIHMFISRVGSNVYLAKQALSLGLDRYIRNNSSQGRWVPPTPLRYTMGAIIGAAFEDRGWDLVELRRLMVALGVA</sequence>
<dbReference type="GeneID" id="37075928"/>
<accession>A0A319AII8</accession>
<dbReference type="OrthoDB" id="67027at2759"/>
<dbReference type="GO" id="GO:0006396">
    <property type="term" value="P:RNA processing"/>
    <property type="evidence" value="ECO:0007669"/>
    <property type="project" value="InterPro"/>
</dbReference>
<reference evidence="1 2" key="1">
    <citation type="submission" date="2016-12" db="EMBL/GenBank/DDBJ databases">
        <title>The genomes of Aspergillus section Nigri reveals drivers in fungal speciation.</title>
        <authorList>
            <consortium name="DOE Joint Genome Institute"/>
            <person name="Vesth T.C."/>
            <person name="Nybo J."/>
            <person name="Theobald S."/>
            <person name="Brandl J."/>
            <person name="Frisvad J.C."/>
            <person name="Nielsen K.F."/>
            <person name="Lyhne E.K."/>
            <person name="Kogle M.E."/>
            <person name="Kuo A."/>
            <person name="Riley R."/>
            <person name="Clum A."/>
            <person name="Nolan M."/>
            <person name="Lipzen A."/>
            <person name="Salamov A."/>
            <person name="Henrissat B."/>
            <person name="Wiebenga A."/>
            <person name="De Vries R.P."/>
            <person name="Grigoriev I.V."/>
            <person name="Mortensen U.H."/>
            <person name="Andersen M.R."/>
            <person name="Baker S.E."/>
        </authorList>
    </citation>
    <scope>NUCLEOTIDE SEQUENCE [LARGE SCALE GENOMIC DNA]</scope>
    <source>
        <strain evidence="1 2">JOP 1030-1</strain>
    </source>
</reference>
<dbReference type="EMBL" id="KZ821227">
    <property type="protein sequence ID" value="PYH46452.1"/>
    <property type="molecule type" value="Genomic_DNA"/>
</dbReference>
<protein>
    <recommendedName>
        <fullName evidence="3">RNase III domain-containing protein</fullName>
    </recommendedName>
</protein>
<evidence type="ECO:0000313" key="1">
    <source>
        <dbReference type="EMBL" id="PYH46452.1"/>
    </source>
</evidence>
<dbReference type="InterPro" id="IPR036389">
    <property type="entry name" value="RNase_III_sf"/>
</dbReference>
<evidence type="ECO:0008006" key="3">
    <source>
        <dbReference type="Google" id="ProtNLM"/>
    </source>
</evidence>
<dbReference type="Proteomes" id="UP000248349">
    <property type="component" value="Unassembled WGS sequence"/>
</dbReference>
<evidence type="ECO:0000313" key="2">
    <source>
        <dbReference type="Proteomes" id="UP000248349"/>
    </source>
</evidence>
<keyword evidence="2" id="KW-1185">Reference proteome</keyword>
<dbReference type="AlphaFoldDB" id="A0A319AII8"/>
<dbReference type="Gene3D" id="1.10.1520.10">
    <property type="entry name" value="Ribonuclease III domain"/>
    <property type="match status" value="1"/>
</dbReference>
<name>A0A319AII8_9EURO</name>
<dbReference type="GO" id="GO:0004525">
    <property type="term" value="F:ribonuclease III activity"/>
    <property type="evidence" value="ECO:0007669"/>
    <property type="project" value="InterPro"/>
</dbReference>
<dbReference type="STRING" id="1450539.A0A319AII8"/>
<dbReference type="RefSeq" id="XP_025432434.1">
    <property type="nucleotide sequence ID" value="XM_025574700.1"/>
</dbReference>
<dbReference type="SUPFAM" id="SSF69065">
    <property type="entry name" value="RNase III domain-like"/>
    <property type="match status" value="1"/>
</dbReference>